<dbReference type="InterPro" id="IPR044053">
    <property type="entry name" value="AsaB-like"/>
</dbReference>
<dbReference type="OrthoDB" id="412788at2759"/>
<gene>
    <name evidence="3" type="ORF">CTheo_4954</name>
</gene>
<protein>
    <submittedName>
        <fullName evidence="3">Uncharacterized protein</fullName>
    </submittedName>
</protein>
<proteinExistence type="inferred from homology"/>
<dbReference type="AlphaFoldDB" id="A0A5N5QJH1"/>
<evidence type="ECO:0000256" key="2">
    <source>
        <dbReference type="SAM" id="MobiDB-lite"/>
    </source>
</evidence>
<dbReference type="PANTHER" id="PTHR34598">
    <property type="entry name" value="BLL6449 PROTEIN"/>
    <property type="match status" value="1"/>
</dbReference>
<keyword evidence="4" id="KW-1185">Reference proteome</keyword>
<comment type="similarity">
    <text evidence="1">Belongs to the asaB hydroxylase/desaturase family.</text>
</comment>
<evidence type="ECO:0000313" key="4">
    <source>
        <dbReference type="Proteomes" id="UP000383932"/>
    </source>
</evidence>
<organism evidence="3 4">
    <name type="scientific">Ceratobasidium theobromae</name>
    <dbReference type="NCBI Taxonomy" id="1582974"/>
    <lineage>
        <taxon>Eukaryota</taxon>
        <taxon>Fungi</taxon>
        <taxon>Dikarya</taxon>
        <taxon>Basidiomycota</taxon>
        <taxon>Agaricomycotina</taxon>
        <taxon>Agaricomycetes</taxon>
        <taxon>Cantharellales</taxon>
        <taxon>Ceratobasidiaceae</taxon>
        <taxon>Ceratobasidium</taxon>
    </lineage>
</organism>
<dbReference type="Proteomes" id="UP000383932">
    <property type="component" value="Unassembled WGS sequence"/>
</dbReference>
<dbReference type="PANTHER" id="PTHR34598:SF1">
    <property type="entry name" value="PUTATIVE (AFU_ORTHOLOGUE AFUA_3G13140)-RELATED"/>
    <property type="match status" value="1"/>
</dbReference>
<comment type="caution">
    <text evidence="3">The sequence shown here is derived from an EMBL/GenBank/DDBJ whole genome shotgun (WGS) entry which is preliminary data.</text>
</comment>
<dbReference type="EMBL" id="SSOP01000097">
    <property type="protein sequence ID" value="KAB5591606.1"/>
    <property type="molecule type" value="Genomic_DNA"/>
</dbReference>
<feature type="region of interest" description="Disordered" evidence="2">
    <location>
        <begin position="65"/>
        <end position="84"/>
    </location>
</feature>
<evidence type="ECO:0000256" key="1">
    <source>
        <dbReference type="ARBA" id="ARBA00023604"/>
    </source>
</evidence>
<dbReference type="GO" id="GO:0016491">
    <property type="term" value="F:oxidoreductase activity"/>
    <property type="evidence" value="ECO:0007669"/>
    <property type="project" value="InterPro"/>
</dbReference>
<accession>A0A5N5QJH1</accession>
<sequence>MALIDTRINYFTPPTDGSKPYKWIDEVDAPRLNWTPIEFDVQVKNVRGHESDFTLDKAGFEFHNAIRRPRPAGTPDTPENRTPVKMAHVDQTPESAKRHVHMHPRNRRPRALVKTIPDHQPLATDWSPGMAASTRIV</sequence>
<reference evidence="3 4" key="1">
    <citation type="journal article" date="2019" name="Fungal Biol. Biotechnol.">
        <title>Draft genome sequence of fastidious pathogen Ceratobasidium theobromae, which causes vascular-streak dieback in Theobroma cacao.</title>
        <authorList>
            <person name="Ali S.S."/>
            <person name="Asman A."/>
            <person name="Shao J."/>
            <person name="Firmansyah A.P."/>
            <person name="Susilo A.W."/>
            <person name="Rosmana A."/>
            <person name="McMahon P."/>
            <person name="Junaid M."/>
            <person name="Guest D."/>
            <person name="Kheng T.Y."/>
            <person name="Meinhardt L.W."/>
            <person name="Bailey B.A."/>
        </authorList>
    </citation>
    <scope>NUCLEOTIDE SEQUENCE [LARGE SCALE GENOMIC DNA]</scope>
    <source>
        <strain evidence="3 4">CT2</strain>
    </source>
</reference>
<evidence type="ECO:0000313" key="3">
    <source>
        <dbReference type="EMBL" id="KAB5591606.1"/>
    </source>
</evidence>
<name>A0A5N5QJH1_9AGAM</name>